<dbReference type="Proteomes" id="UP000515512">
    <property type="component" value="Chromosome"/>
</dbReference>
<dbReference type="AlphaFoldDB" id="A0A7D6ZHV2"/>
<organism evidence="1 2">
    <name type="scientific">Nocardia huaxiensis</name>
    <dbReference type="NCBI Taxonomy" id="2755382"/>
    <lineage>
        <taxon>Bacteria</taxon>
        <taxon>Bacillati</taxon>
        <taxon>Actinomycetota</taxon>
        <taxon>Actinomycetes</taxon>
        <taxon>Mycobacteriales</taxon>
        <taxon>Nocardiaceae</taxon>
        <taxon>Nocardia</taxon>
    </lineage>
</organism>
<evidence type="ECO:0000313" key="2">
    <source>
        <dbReference type="Proteomes" id="UP000515512"/>
    </source>
</evidence>
<reference evidence="1 2" key="1">
    <citation type="submission" date="2020-07" db="EMBL/GenBank/DDBJ databases">
        <authorList>
            <person name="Zhuang K."/>
            <person name="Ran Y."/>
        </authorList>
    </citation>
    <scope>NUCLEOTIDE SEQUENCE [LARGE SCALE GENOMIC DNA]</scope>
    <source>
        <strain evidence="1 2">WCH-YHL-001</strain>
    </source>
</reference>
<protein>
    <submittedName>
        <fullName evidence="1">Uncharacterized protein</fullName>
    </submittedName>
</protein>
<name>A0A7D6ZHV2_9NOCA</name>
<dbReference type="RefSeq" id="WP_181585142.1">
    <property type="nucleotide sequence ID" value="NZ_CP059399.1"/>
</dbReference>
<accession>A0A7D6ZHV2</accession>
<dbReference type="EMBL" id="CP059399">
    <property type="protein sequence ID" value="QLY33978.1"/>
    <property type="molecule type" value="Genomic_DNA"/>
</dbReference>
<proteinExistence type="predicted"/>
<gene>
    <name evidence="1" type="ORF">H0264_18635</name>
</gene>
<dbReference type="KEGG" id="nhu:H0264_18635"/>
<sequence length="513" mass="56075">MTSYEDLQEAAQISDYDESIRRIKQLAAQAISGADRGAQLLFTDNFNHSYLPDFVLRWNDRPDRLVFLRASSYAQEIEEDVVNLADKQPIFVQLSEFRPYGDRVTPRDALDSLGRSASATKSLVTSVPAIGLLDGPRSQRTGRIFSSYVMRGGRGLVEDSVAPAIAERVETGFTGALEADRARTADALQVVEDLLDPRSSAEFSHLLEAAWISGGAAVMDFPGAVSSIGESLSSSLLRQLLDIVPEDADDAEEFWTQVGNAISLESFQGLNLVGTQSRLQLMMGVATEKLMASRCSIRKTVRSDLHVDPLIWQVENGILSLRGGGYQGWVGKAPSSSEEERWLDEPPTLAKVYTRAENAKLTLTEIGVRDDQGMAVRFSSSDGTDIATSDLVHRVSETLGTSVRVDSAFARVSGKSVKIDLIDGIASGRTNARIGLSELMWNAWNIIAGIESEDFREELKRTLSIDELDEGSADTPELRPPFPILKAELPPNWVFPELESGRAGDDDDGPGYN</sequence>
<evidence type="ECO:0000313" key="1">
    <source>
        <dbReference type="EMBL" id="QLY33978.1"/>
    </source>
</evidence>
<keyword evidence="2" id="KW-1185">Reference proteome</keyword>